<name>A0A0A7UV81_9SPIR</name>
<dbReference type="SUPFAM" id="SSF52540">
    <property type="entry name" value="P-loop containing nucleoside triphosphate hydrolases"/>
    <property type="match status" value="2"/>
</dbReference>
<dbReference type="CDD" id="cd00009">
    <property type="entry name" value="AAA"/>
    <property type="match status" value="1"/>
</dbReference>
<evidence type="ECO:0000313" key="7">
    <source>
        <dbReference type="Proteomes" id="UP000030940"/>
    </source>
</evidence>
<dbReference type="GO" id="GO:0008233">
    <property type="term" value="F:peptidase activity"/>
    <property type="evidence" value="ECO:0007669"/>
    <property type="project" value="UniProtKB-KW"/>
</dbReference>
<protein>
    <submittedName>
        <fullName evidence="6">Clp protease ClpA</fullName>
    </submittedName>
</protein>
<keyword evidence="6" id="KW-0645">Protease</keyword>
<dbReference type="SUPFAM" id="SSF81923">
    <property type="entry name" value="Double Clp-N motif"/>
    <property type="match status" value="1"/>
</dbReference>
<dbReference type="Gene3D" id="1.10.8.60">
    <property type="match status" value="2"/>
</dbReference>
<dbReference type="InterPro" id="IPR036628">
    <property type="entry name" value="Clp_N_dom_sf"/>
</dbReference>
<keyword evidence="4" id="KW-0143">Chaperone</keyword>
<dbReference type="STRING" id="1245910.OY14_01805"/>
<dbReference type="HOGENOM" id="CLU_005070_4_2_12"/>
<evidence type="ECO:0000313" key="6">
    <source>
        <dbReference type="EMBL" id="AJA90191.1"/>
    </source>
</evidence>
<dbReference type="InterPro" id="IPR003959">
    <property type="entry name" value="ATPase_AAA_core"/>
</dbReference>
<keyword evidence="7" id="KW-1185">Reference proteome</keyword>
<evidence type="ECO:0000259" key="5">
    <source>
        <dbReference type="SMART" id="SM00382"/>
    </source>
</evidence>
<organism evidence="6 7">
    <name type="scientific">Borreliella chilensis</name>
    <dbReference type="NCBI Taxonomy" id="1245910"/>
    <lineage>
        <taxon>Bacteria</taxon>
        <taxon>Pseudomonadati</taxon>
        <taxon>Spirochaetota</taxon>
        <taxon>Spirochaetia</taxon>
        <taxon>Spirochaetales</taxon>
        <taxon>Borreliaceae</taxon>
        <taxon>Borreliella</taxon>
    </lineage>
</organism>
<dbReference type="PANTHER" id="PTHR11638:SF18">
    <property type="entry name" value="HEAT SHOCK PROTEIN 104"/>
    <property type="match status" value="1"/>
</dbReference>
<dbReference type="GO" id="GO:0006508">
    <property type="term" value="P:proteolysis"/>
    <property type="evidence" value="ECO:0007669"/>
    <property type="project" value="UniProtKB-KW"/>
</dbReference>
<dbReference type="GO" id="GO:0016887">
    <property type="term" value="F:ATP hydrolysis activity"/>
    <property type="evidence" value="ECO:0007669"/>
    <property type="project" value="InterPro"/>
</dbReference>
<evidence type="ECO:0000256" key="1">
    <source>
        <dbReference type="ARBA" id="ARBA00022737"/>
    </source>
</evidence>
<dbReference type="EMBL" id="CP009910">
    <property type="protein sequence ID" value="AJA90191.1"/>
    <property type="molecule type" value="Genomic_DNA"/>
</dbReference>
<dbReference type="PANTHER" id="PTHR11638">
    <property type="entry name" value="ATP-DEPENDENT CLP PROTEASE"/>
    <property type="match status" value="1"/>
</dbReference>
<keyword evidence="6" id="KW-0378">Hydrolase</keyword>
<dbReference type="InterPro" id="IPR050130">
    <property type="entry name" value="ClpA_ClpB"/>
</dbReference>
<gene>
    <name evidence="6" type="ORF">OY14_01805</name>
</gene>
<evidence type="ECO:0000256" key="4">
    <source>
        <dbReference type="ARBA" id="ARBA00023186"/>
    </source>
</evidence>
<dbReference type="InterPro" id="IPR003593">
    <property type="entry name" value="AAA+_ATPase"/>
</dbReference>
<dbReference type="Pfam" id="PF10431">
    <property type="entry name" value="ClpB_D2-small"/>
    <property type="match status" value="1"/>
</dbReference>
<keyword evidence="1" id="KW-0677">Repeat</keyword>
<dbReference type="Gene3D" id="3.40.50.300">
    <property type="entry name" value="P-loop containing nucleotide triphosphate hydrolases"/>
    <property type="match status" value="2"/>
</dbReference>
<dbReference type="Pfam" id="PF07724">
    <property type="entry name" value="AAA_2"/>
    <property type="match status" value="1"/>
</dbReference>
<dbReference type="InterPro" id="IPR019489">
    <property type="entry name" value="Clp_ATPase_C"/>
</dbReference>
<dbReference type="GO" id="GO:0005737">
    <property type="term" value="C:cytoplasm"/>
    <property type="evidence" value="ECO:0007669"/>
    <property type="project" value="TreeGrafter"/>
</dbReference>
<dbReference type="InterPro" id="IPR041546">
    <property type="entry name" value="ClpA/ClpB_AAA_lid"/>
</dbReference>
<evidence type="ECO:0000256" key="3">
    <source>
        <dbReference type="ARBA" id="ARBA00022840"/>
    </source>
</evidence>
<dbReference type="SMART" id="SM00382">
    <property type="entry name" value="AAA"/>
    <property type="match status" value="1"/>
</dbReference>
<proteinExistence type="predicted"/>
<reference evidence="6 7" key="1">
    <citation type="journal article" date="2015" name="Genome Announc.">
        <title>Genome Sequence of Borrelia chilensis VA1, a South American Member of the Lyme Borreliosis Group.</title>
        <authorList>
            <person name="Huang W."/>
            <person name="Ojaimi C."/>
            <person name="Fallon J.T."/>
            <person name="Travisany D."/>
            <person name="Maass A."/>
            <person name="Ivanova L."/>
            <person name="Tomova A."/>
            <person name="Gonzalez-Acuna D."/>
            <person name="Godfrey H.P."/>
            <person name="Cabello F.C."/>
        </authorList>
    </citation>
    <scope>NUCLEOTIDE SEQUENCE [LARGE SCALE GENOMIC DNA]</scope>
    <source>
        <strain evidence="6 7">VA1</strain>
    </source>
</reference>
<dbReference type="AlphaFoldDB" id="A0A0A7UV81"/>
<keyword evidence="2" id="KW-0547">Nucleotide-binding</keyword>
<feature type="domain" description="AAA+ ATPase" evidence="5">
    <location>
        <begin position="232"/>
        <end position="377"/>
    </location>
</feature>
<dbReference type="KEGG" id="bchi:OY14_01805"/>
<dbReference type="GO" id="GO:0034605">
    <property type="term" value="P:cellular response to heat"/>
    <property type="evidence" value="ECO:0007669"/>
    <property type="project" value="TreeGrafter"/>
</dbReference>
<dbReference type="Proteomes" id="UP000030940">
    <property type="component" value="Chromosome"/>
</dbReference>
<dbReference type="Pfam" id="PF17871">
    <property type="entry name" value="AAA_lid_9"/>
    <property type="match status" value="1"/>
</dbReference>
<dbReference type="Pfam" id="PF00004">
    <property type="entry name" value="AAA"/>
    <property type="match status" value="1"/>
</dbReference>
<keyword evidence="3" id="KW-0067">ATP-binding</keyword>
<sequence>MYDRRSLNCLFFNVFLFFMESKHLVFTEEHIFYGLIKSDKVKELLNLCAIDFYKLNKQLEEFFSKLPLRGDYILEYVSSMDYLYDDIISTLFFYKKPYKIQEKDLLWVLVKKRKNSILDALLNSGFNLTIFDKLIEVHDYLGINTNSDSGRDSELIAEYIHNNSLKSKGGFHIFDDNRDKLDQNNIFLENKNSIGNFLTNVIDALDLNLKHNPLIGRNRELSRLIQVILRKHKSNPILFGEPGVGKTILIQGLAYKIKIENVPKDLIGYEIYSLDIGRLISGTKYRGDLESRINRVLDFLNSRKKVMLFIDEIHMIVGAGATSFGSMDVSNLLKPILTLGKIKFIGATTEYEYRKFFLKDKALMRRFQSIELKEPGFDDTYNILQEIKKDYERYHNVEYTDEAIQACITMSQKYIKDRFLPDKAFDILDELGSKFKLENIKRSITKDDVCDLIKSVVGSNIFNFEEYDSELLINLENRIKKELIVHDSLVFDLMLNIKLLKFNLLANRSTIGIFAFVGSSGVGKGKLTDILSEEFKIPKFNINMGEYSDFSSLDRLIGPVLNNDGHYESARFFKFLNKSTNSIIFLSDFDKCNKRVLNFFLEGFKTGRIFDGLGKKASLSESLIVIGINVENKELNSIGFKNRMRMGDDFNLVLEKRFPNEFLELIDHVFVFQSIDEVNFEKVIFNELGSFAKILRDRKFDVFFEKSVVDYIREKIYGKGYGLKSVKKFIFKEVGKVLIDEILFKKIENSGKIKIYLDETIKYKFL</sequence>
<accession>A0A0A7UV81</accession>
<evidence type="ECO:0000256" key="2">
    <source>
        <dbReference type="ARBA" id="ARBA00022741"/>
    </source>
</evidence>
<dbReference type="InterPro" id="IPR027417">
    <property type="entry name" value="P-loop_NTPase"/>
</dbReference>
<dbReference type="GO" id="GO:0005524">
    <property type="term" value="F:ATP binding"/>
    <property type="evidence" value="ECO:0007669"/>
    <property type="project" value="UniProtKB-KW"/>
</dbReference>